<organism evidence="1 2">
    <name type="scientific">Araneus ventricosus</name>
    <name type="common">Orbweaver spider</name>
    <name type="synonym">Epeira ventricosa</name>
    <dbReference type="NCBI Taxonomy" id="182803"/>
    <lineage>
        <taxon>Eukaryota</taxon>
        <taxon>Metazoa</taxon>
        <taxon>Ecdysozoa</taxon>
        <taxon>Arthropoda</taxon>
        <taxon>Chelicerata</taxon>
        <taxon>Arachnida</taxon>
        <taxon>Araneae</taxon>
        <taxon>Araneomorphae</taxon>
        <taxon>Entelegynae</taxon>
        <taxon>Araneoidea</taxon>
        <taxon>Araneidae</taxon>
        <taxon>Araneus</taxon>
    </lineage>
</organism>
<sequence>MRSLKHTGGLSRGRGISESTLTKWILTMSIVTTISYQVKDFCGLSFITSEHHTDARNSRILRDNDDVQKLGSWFESRDPFLVSDFVMSIGTGILGDERANCHRAFNVENFSMNCIVGKIFEEVKFVRKNRVKSLRGFKSKVKIGNGRDSRESRNAFP</sequence>
<dbReference type="EMBL" id="BGPR01262657">
    <property type="protein sequence ID" value="GBM76044.1"/>
    <property type="molecule type" value="Genomic_DNA"/>
</dbReference>
<proteinExistence type="predicted"/>
<evidence type="ECO:0000313" key="2">
    <source>
        <dbReference type="Proteomes" id="UP000499080"/>
    </source>
</evidence>
<name>A0A4Y2IEG5_ARAVE</name>
<dbReference type="OrthoDB" id="6753017at2759"/>
<gene>
    <name evidence="1" type="ORF">AVEN_134558_1</name>
</gene>
<keyword evidence="2" id="KW-1185">Reference proteome</keyword>
<protein>
    <submittedName>
        <fullName evidence="1">Uncharacterized protein</fullName>
    </submittedName>
</protein>
<evidence type="ECO:0000313" key="1">
    <source>
        <dbReference type="EMBL" id="GBM76044.1"/>
    </source>
</evidence>
<accession>A0A4Y2IEG5</accession>
<dbReference type="AlphaFoldDB" id="A0A4Y2IEG5"/>
<comment type="caution">
    <text evidence="1">The sequence shown here is derived from an EMBL/GenBank/DDBJ whole genome shotgun (WGS) entry which is preliminary data.</text>
</comment>
<dbReference type="Proteomes" id="UP000499080">
    <property type="component" value="Unassembled WGS sequence"/>
</dbReference>
<reference evidence="1 2" key="1">
    <citation type="journal article" date="2019" name="Sci. Rep.">
        <title>Orb-weaving spider Araneus ventricosus genome elucidates the spidroin gene catalogue.</title>
        <authorList>
            <person name="Kono N."/>
            <person name="Nakamura H."/>
            <person name="Ohtoshi R."/>
            <person name="Moran D.A.P."/>
            <person name="Shinohara A."/>
            <person name="Yoshida Y."/>
            <person name="Fujiwara M."/>
            <person name="Mori M."/>
            <person name="Tomita M."/>
            <person name="Arakawa K."/>
        </authorList>
    </citation>
    <scope>NUCLEOTIDE SEQUENCE [LARGE SCALE GENOMIC DNA]</scope>
</reference>